<dbReference type="OrthoDB" id="4772757at2759"/>
<gene>
    <name evidence="1" type="ORF">E0Z10_g8021</name>
</gene>
<proteinExistence type="predicted"/>
<dbReference type="EMBL" id="SKBN01000204">
    <property type="protein sequence ID" value="TGJ80745.1"/>
    <property type="molecule type" value="Genomic_DNA"/>
</dbReference>
<accession>A0A4Z0YNN2</accession>
<evidence type="ECO:0000313" key="1">
    <source>
        <dbReference type="EMBL" id="TGJ80745.1"/>
    </source>
</evidence>
<comment type="caution">
    <text evidence="1">The sequence shown here is derived from an EMBL/GenBank/DDBJ whole genome shotgun (WGS) entry which is preliminary data.</text>
</comment>
<dbReference type="Proteomes" id="UP000297716">
    <property type="component" value="Unassembled WGS sequence"/>
</dbReference>
<evidence type="ECO:0008006" key="3">
    <source>
        <dbReference type="Google" id="ProtNLM"/>
    </source>
</evidence>
<sequence>MPFSALPPEIVCHIILHAVKVRGIKRAGRLRYVSKLWDAAVLDAICASGVLHGHERRCSYLPRYFTKRIMGRPRTLSRPLRVIRQVAARIVSHRNQGRDDGDSYGAFRDCVLDLCRSCGKSIDLRDIYPHDDWFVDAKSPTLPVDEHDKQFRQALLSAAAWTNEVALVHEILPSFRDCPQLISHSGYDELGFQQVFGYPISLAAYRGNNEIMSLLLGAVTTGCRGDLQPLGHALKNAILGNQLSTVELILESQQKWVRDYNMDLVHGIRGTSDIDIFKWLVPFAREYPIYRTRLRSKPDYWRVKTLPTMVCSAASDGNLAILKYLVEVEGAELTERWYKNRKIEGPVLNTAKDGRIDALVYLLGKRMPIRPAAPRFAARSRNPDVMRITIEGGMQQNSNLEFGPALVTATKRENEQVVRLLLRCEHVRIDDEYKAQARRRAEELGLESMTEMLAC</sequence>
<dbReference type="InterPro" id="IPR036770">
    <property type="entry name" value="Ankyrin_rpt-contain_sf"/>
</dbReference>
<keyword evidence="2" id="KW-1185">Reference proteome</keyword>
<evidence type="ECO:0000313" key="2">
    <source>
        <dbReference type="Proteomes" id="UP000297716"/>
    </source>
</evidence>
<protein>
    <recommendedName>
        <fullName evidence="3">F-box domain-containing protein</fullName>
    </recommendedName>
</protein>
<reference evidence="1 2" key="1">
    <citation type="submission" date="2019-03" db="EMBL/GenBank/DDBJ databases">
        <title>Draft genome sequence of Xylaria hypoxylon DSM 108379, a ubiquitous saprotrophic-parasitic fungi on hardwood.</title>
        <authorList>
            <person name="Buettner E."/>
            <person name="Leonhardt S."/>
            <person name="Gebauer A.M."/>
            <person name="Liers C."/>
            <person name="Hofrichter M."/>
            <person name="Kellner H."/>
        </authorList>
    </citation>
    <scope>NUCLEOTIDE SEQUENCE [LARGE SCALE GENOMIC DNA]</scope>
    <source>
        <strain evidence="1 2">DSM 108379</strain>
    </source>
</reference>
<dbReference type="SUPFAM" id="SSF48403">
    <property type="entry name" value="Ankyrin repeat"/>
    <property type="match status" value="1"/>
</dbReference>
<dbReference type="AlphaFoldDB" id="A0A4Z0YNN2"/>
<dbReference type="Gene3D" id="1.25.40.20">
    <property type="entry name" value="Ankyrin repeat-containing domain"/>
    <property type="match status" value="1"/>
</dbReference>
<organism evidence="1 2">
    <name type="scientific">Xylaria hypoxylon</name>
    <dbReference type="NCBI Taxonomy" id="37992"/>
    <lineage>
        <taxon>Eukaryota</taxon>
        <taxon>Fungi</taxon>
        <taxon>Dikarya</taxon>
        <taxon>Ascomycota</taxon>
        <taxon>Pezizomycotina</taxon>
        <taxon>Sordariomycetes</taxon>
        <taxon>Xylariomycetidae</taxon>
        <taxon>Xylariales</taxon>
        <taxon>Xylariaceae</taxon>
        <taxon>Xylaria</taxon>
    </lineage>
</organism>
<name>A0A4Z0YNN2_9PEZI</name>